<evidence type="ECO:0000256" key="1">
    <source>
        <dbReference type="ARBA" id="ARBA00001974"/>
    </source>
</evidence>
<dbReference type="PROSITE" id="PS00072">
    <property type="entry name" value="ACYL_COA_DH_1"/>
    <property type="match status" value="1"/>
</dbReference>
<evidence type="ECO:0000259" key="11">
    <source>
        <dbReference type="Pfam" id="PF21263"/>
    </source>
</evidence>
<sequence length="605" mass="65568">MTTLASQPTTTVKAAAGGSFLIEERTPQEVFTPEDFNDEQRQIAEAASNFAQKEILPAADAIEAKDYKVTRGLLAKAGELGLMATDTPEEYGGLAMDKVTSAIVGEKLSVLGSFAVTFSAHVGIGMLPIIWYGTPEQKQKYLPKLVTGEWVGAYALSEASSGSDAMSLRTRAVLSPDGQHYILNGEKMWITNGGFADLFTVFAKVDGEKFTAFLIERNTPGFSVGKEEHKLGIRGSSTCPLILSDCKVPVGNLLGELGKGHHIAFNILNIGRFKLGASAIGAAKNSLANAVRYAKERKAFGKAIGEFGLIQQKLAESATGIFVGESMAYRTIGMIDAALGSLEGDKAHDAREIQKKVEEYAVECSILKVWGSEMLDMVVDHTMQIYGGYGYVEEYPAERAYRDSRINRIFEGTNEINRLIITGWLMKRAASGQLPLLDAIKKLMAEVMEPPSFDASDDTDDPLRAEAALLANLKKAALFCSGSATQKYLQALQDQQEIMGDLADMTMQVFALESALLRARKLASQPQAQKSQLQTAHAMVKLFAADARAVVEKAARRVLAAVAEGDTLRTQLAILRRLLKHTPEDTIALSRAVAQRQLEAGGYKL</sequence>
<keyword evidence="4 7" id="KW-0274">FAD</keyword>
<dbReference type="InterPro" id="IPR009100">
    <property type="entry name" value="AcylCoA_DH/oxidase_NM_dom_sf"/>
</dbReference>
<evidence type="ECO:0000256" key="7">
    <source>
        <dbReference type="RuleBase" id="RU362125"/>
    </source>
</evidence>
<dbReference type="Gene3D" id="1.20.140.10">
    <property type="entry name" value="Butyryl-CoA Dehydrogenase, subunit A, domain 3"/>
    <property type="match status" value="2"/>
</dbReference>
<comment type="cofactor">
    <cofactor evidence="1 7">
        <name>FAD</name>
        <dbReference type="ChEBI" id="CHEBI:57692"/>
    </cofactor>
</comment>
<evidence type="ECO:0000256" key="4">
    <source>
        <dbReference type="ARBA" id="ARBA00022827"/>
    </source>
</evidence>
<dbReference type="KEGG" id="talb:FTW19_09480"/>
<evidence type="ECO:0000256" key="2">
    <source>
        <dbReference type="ARBA" id="ARBA00009347"/>
    </source>
</evidence>
<accession>A0A5B9ECZ4</accession>
<keyword evidence="3 7" id="KW-0285">Flavoprotein</keyword>
<dbReference type="InterPro" id="IPR006089">
    <property type="entry name" value="Acyl-CoA_DH_CS"/>
</dbReference>
<feature type="domain" description="Acyl-CoA oxidase/dehydrogenase middle" evidence="9">
    <location>
        <begin position="153"/>
        <end position="246"/>
    </location>
</feature>
<gene>
    <name evidence="12" type="ORF">FTW19_09480</name>
</gene>
<evidence type="ECO:0000256" key="5">
    <source>
        <dbReference type="ARBA" id="ARBA00023002"/>
    </source>
</evidence>
<proteinExistence type="inferred from homology"/>
<dbReference type="OrthoDB" id="105706at2"/>
<dbReference type="InterPro" id="IPR036250">
    <property type="entry name" value="AcylCo_DH-like_C"/>
</dbReference>
<dbReference type="InterPro" id="IPR013786">
    <property type="entry name" value="AcylCoA_DH/ox_N"/>
</dbReference>
<feature type="domain" description="Acyl-CoA dehydrogenase-like C-terminal" evidence="11">
    <location>
        <begin position="472"/>
        <end position="577"/>
    </location>
</feature>
<comment type="similarity">
    <text evidence="2 7">Belongs to the acyl-CoA dehydrogenase family.</text>
</comment>
<feature type="domain" description="Acyl-CoA dehydrogenase/oxidase N-terminal" evidence="10">
    <location>
        <begin position="37"/>
        <end position="149"/>
    </location>
</feature>
<dbReference type="FunFam" id="1.20.140.10:FF:000019">
    <property type="entry name" value="Acyl-CoA dehydrogenase"/>
    <property type="match status" value="1"/>
</dbReference>
<dbReference type="Pfam" id="PF21263">
    <property type="entry name" value="Acyl-CoA-dh_C"/>
    <property type="match status" value="1"/>
</dbReference>
<comment type="catalytic activity">
    <reaction evidence="6">
        <text>a 2,3-saturated acyl-CoA + A = a 2,3-dehydroacyl-CoA + AH2</text>
        <dbReference type="Rhea" id="RHEA:48608"/>
        <dbReference type="ChEBI" id="CHEBI:13193"/>
        <dbReference type="ChEBI" id="CHEBI:17499"/>
        <dbReference type="ChEBI" id="CHEBI:60015"/>
        <dbReference type="ChEBI" id="CHEBI:65111"/>
    </reaction>
</comment>
<dbReference type="PANTHER" id="PTHR43884:SF12">
    <property type="entry name" value="ISOVALERYL-COA DEHYDROGENASE, MITOCHONDRIAL-RELATED"/>
    <property type="match status" value="1"/>
</dbReference>
<dbReference type="Pfam" id="PF02771">
    <property type="entry name" value="Acyl-CoA_dh_N"/>
    <property type="match status" value="1"/>
</dbReference>
<dbReference type="InterPro" id="IPR037069">
    <property type="entry name" value="AcylCoA_DH/ox_N_sf"/>
</dbReference>
<feature type="domain" description="Acyl-CoA dehydrogenase/oxidase C-terminal" evidence="8">
    <location>
        <begin position="258"/>
        <end position="423"/>
    </location>
</feature>
<dbReference type="FunFam" id="2.40.110.10:FF:000001">
    <property type="entry name" value="Acyl-CoA dehydrogenase, mitochondrial"/>
    <property type="match status" value="1"/>
</dbReference>
<dbReference type="Pfam" id="PF02770">
    <property type="entry name" value="Acyl-CoA_dh_M"/>
    <property type="match status" value="1"/>
</dbReference>
<dbReference type="PROSITE" id="PS00073">
    <property type="entry name" value="ACYL_COA_DH_2"/>
    <property type="match status" value="1"/>
</dbReference>
<keyword evidence="5 7" id="KW-0560">Oxidoreductase</keyword>
<dbReference type="InterPro" id="IPR046373">
    <property type="entry name" value="Acyl-CoA_Oxase/DH_mid-dom_sf"/>
</dbReference>
<reference evidence="12 13" key="1">
    <citation type="submission" date="2019-08" db="EMBL/GenBank/DDBJ databases">
        <title>Complete genome sequence of Terriglobus albidus strain ORNL.</title>
        <authorList>
            <person name="Podar M."/>
        </authorList>
    </citation>
    <scope>NUCLEOTIDE SEQUENCE [LARGE SCALE GENOMIC DNA]</scope>
    <source>
        <strain evidence="12 13">ORNL</strain>
    </source>
</reference>
<evidence type="ECO:0000259" key="9">
    <source>
        <dbReference type="Pfam" id="PF02770"/>
    </source>
</evidence>
<evidence type="ECO:0000256" key="3">
    <source>
        <dbReference type="ARBA" id="ARBA00022630"/>
    </source>
</evidence>
<dbReference type="GO" id="GO:0050660">
    <property type="term" value="F:flavin adenine dinucleotide binding"/>
    <property type="evidence" value="ECO:0007669"/>
    <property type="project" value="InterPro"/>
</dbReference>
<dbReference type="InterPro" id="IPR006091">
    <property type="entry name" value="Acyl-CoA_Oxase/DH_mid-dom"/>
</dbReference>
<evidence type="ECO:0000256" key="6">
    <source>
        <dbReference type="ARBA" id="ARBA00052546"/>
    </source>
</evidence>
<dbReference type="Proteomes" id="UP000321820">
    <property type="component" value="Chromosome"/>
</dbReference>
<dbReference type="Gene3D" id="1.10.540.10">
    <property type="entry name" value="Acyl-CoA dehydrogenase/oxidase, N-terminal domain"/>
    <property type="match status" value="1"/>
</dbReference>
<dbReference type="AlphaFoldDB" id="A0A5B9ECZ4"/>
<protein>
    <submittedName>
        <fullName evidence="12">Acyl-CoA dehydrogenase</fullName>
    </submittedName>
</protein>
<organism evidence="12 13">
    <name type="scientific">Terriglobus albidus</name>
    <dbReference type="NCBI Taxonomy" id="1592106"/>
    <lineage>
        <taxon>Bacteria</taxon>
        <taxon>Pseudomonadati</taxon>
        <taxon>Acidobacteriota</taxon>
        <taxon>Terriglobia</taxon>
        <taxon>Terriglobales</taxon>
        <taxon>Acidobacteriaceae</taxon>
        <taxon>Terriglobus</taxon>
    </lineage>
</organism>
<dbReference type="SUPFAM" id="SSF47203">
    <property type="entry name" value="Acyl-CoA dehydrogenase C-terminal domain-like"/>
    <property type="match status" value="1"/>
</dbReference>
<dbReference type="EMBL" id="CP042806">
    <property type="protein sequence ID" value="QEE28207.1"/>
    <property type="molecule type" value="Genomic_DNA"/>
</dbReference>
<dbReference type="Pfam" id="PF00441">
    <property type="entry name" value="Acyl-CoA_dh_1"/>
    <property type="match status" value="1"/>
</dbReference>
<dbReference type="RefSeq" id="WP_147647397.1">
    <property type="nucleotide sequence ID" value="NZ_CP042806.1"/>
</dbReference>
<dbReference type="FunFam" id="1.10.540.10:FF:000001">
    <property type="entry name" value="Very long-chain-specific acyl-CoA dehydrogenase, mitochondrial"/>
    <property type="match status" value="1"/>
</dbReference>
<dbReference type="PANTHER" id="PTHR43884">
    <property type="entry name" value="ACYL-COA DEHYDROGENASE"/>
    <property type="match status" value="1"/>
</dbReference>
<keyword evidence="13" id="KW-1185">Reference proteome</keyword>
<evidence type="ECO:0000259" key="10">
    <source>
        <dbReference type="Pfam" id="PF02771"/>
    </source>
</evidence>
<evidence type="ECO:0000259" key="8">
    <source>
        <dbReference type="Pfam" id="PF00441"/>
    </source>
</evidence>
<dbReference type="Gene3D" id="2.40.110.10">
    <property type="entry name" value="Butyryl-CoA Dehydrogenase, subunit A, domain 2"/>
    <property type="match status" value="1"/>
</dbReference>
<evidence type="ECO:0000313" key="13">
    <source>
        <dbReference type="Proteomes" id="UP000321820"/>
    </source>
</evidence>
<name>A0A5B9ECZ4_9BACT</name>
<dbReference type="GO" id="GO:0003995">
    <property type="term" value="F:acyl-CoA dehydrogenase activity"/>
    <property type="evidence" value="ECO:0007669"/>
    <property type="project" value="InterPro"/>
</dbReference>
<dbReference type="InterPro" id="IPR049426">
    <property type="entry name" value="Acyl-CoA-dh-like_C"/>
</dbReference>
<dbReference type="SUPFAM" id="SSF56645">
    <property type="entry name" value="Acyl-CoA dehydrogenase NM domain-like"/>
    <property type="match status" value="1"/>
</dbReference>
<dbReference type="InterPro" id="IPR009075">
    <property type="entry name" value="AcylCo_DH/oxidase_C"/>
</dbReference>
<evidence type="ECO:0000313" key="12">
    <source>
        <dbReference type="EMBL" id="QEE28207.1"/>
    </source>
</evidence>